<organism evidence="1">
    <name type="scientific">African swine fever virus</name>
    <name type="common">ASFV</name>
    <dbReference type="NCBI Taxonomy" id="10497"/>
    <lineage>
        <taxon>Viruses</taxon>
        <taxon>Varidnaviria</taxon>
        <taxon>Bamfordvirae</taxon>
        <taxon>Nucleocytoviricota</taxon>
        <taxon>Pokkesviricetes</taxon>
        <taxon>Asfuvirales</taxon>
        <taxon>Asfarviridae</taxon>
        <taxon>Asfivirus</taxon>
        <taxon>Asfivirus haemorrhagiae</taxon>
    </lineage>
</organism>
<organismHost>
    <name type="scientific">Phacochoerus africanus</name>
    <name type="common">Warthog</name>
    <dbReference type="NCBI Taxonomy" id="41426"/>
</organismHost>
<organismHost>
    <name type="scientific">Phacochoerus aethiopicus</name>
    <name type="common">Warthog</name>
    <dbReference type="NCBI Taxonomy" id="85517"/>
</organismHost>
<gene>
    <name evidence="1" type="primary">110-5L</name>
</gene>
<organismHost>
    <name type="scientific">Ornithodoros</name>
    <name type="common">relapsing fever ticks</name>
    <dbReference type="NCBI Taxonomy" id="6937"/>
</organismHost>
<accession>A0A6G7KTM6</accession>
<proteinExistence type="predicted"/>
<organismHost>
    <name type="scientific">Ornithodoros moubata</name>
    <name type="common">Soft tick</name>
    <name type="synonym">Argasid tick</name>
    <dbReference type="NCBI Taxonomy" id="6938"/>
</organismHost>
<protein>
    <submittedName>
        <fullName evidence="1">p110-5L</fullName>
    </submittedName>
</protein>
<sequence length="79" mass="9117">MDAHTHFQELLYFPTYSHKGHFDSPSKTGNIPCKCTSIQVHSLKDFPLDEVVQRAGLRPGWPEGQEFPRRLLTLLRLAR</sequence>
<evidence type="ECO:0000313" key="1">
    <source>
        <dbReference type="EMBL" id="QII88692.1"/>
    </source>
</evidence>
<dbReference type="EMBL" id="MN641876">
    <property type="protein sequence ID" value="QII88692.1"/>
    <property type="molecule type" value="Genomic_DNA"/>
</dbReference>
<name>A0A6G7KTM6_ASF</name>
<organismHost>
    <name type="scientific">Sus scrofa</name>
    <name type="common">Pig</name>
    <dbReference type="NCBI Taxonomy" id="9823"/>
</organismHost>
<reference evidence="1" key="1">
    <citation type="submission" date="2019-11" db="EMBL/GenBank/DDBJ databases">
        <authorList>
            <person name="Ndlovu S.S."/>
            <person name="Carulei O."/>
        </authorList>
    </citation>
    <scope>NUCLEOTIDE SEQUENCE [LARGE SCALE GENOMIC DNA]</scope>
    <source>
        <strain evidence="1">RSA_W1_1999</strain>
    </source>
</reference>
<organismHost>
    <name type="scientific">Potamochoerus larvatus</name>
    <name type="common">Bushpig</name>
    <dbReference type="NCBI Taxonomy" id="273792"/>
</organismHost>